<dbReference type="SUPFAM" id="SSF52540">
    <property type="entry name" value="P-loop containing nucleoside triphosphate hydrolases"/>
    <property type="match status" value="1"/>
</dbReference>
<evidence type="ECO:0000256" key="5">
    <source>
        <dbReference type="SAM" id="MobiDB-lite"/>
    </source>
</evidence>
<evidence type="ECO:0000259" key="6">
    <source>
        <dbReference type="Pfam" id="PF13086"/>
    </source>
</evidence>
<dbReference type="InterPro" id="IPR047187">
    <property type="entry name" value="SF1_C_Upf1"/>
</dbReference>
<dbReference type="GO" id="GO:0005524">
    <property type="term" value="F:ATP binding"/>
    <property type="evidence" value="ECO:0007669"/>
    <property type="project" value="UniProtKB-KW"/>
</dbReference>
<organism evidence="8 9">
    <name type="scientific">Penstemon smallii</name>
    <dbReference type="NCBI Taxonomy" id="265156"/>
    <lineage>
        <taxon>Eukaryota</taxon>
        <taxon>Viridiplantae</taxon>
        <taxon>Streptophyta</taxon>
        <taxon>Embryophyta</taxon>
        <taxon>Tracheophyta</taxon>
        <taxon>Spermatophyta</taxon>
        <taxon>Magnoliopsida</taxon>
        <taxon>eudicotyledons</taxon>
        <taxon>Gunneridae</taxon>
        <taxon>Pentapetalae</taxon>
        <taxon>asterids</taxon>
        <taxon>lamiids</taxon>
        <taxon>Lamiales</taxon>
        <taxon>Plantaginaceae</taxon>
        <taxon>Cheloneae</taxon>
        <taxon>Penstemon</taxon>
    </lineage>
</organism>
<dbReference type="Proteomes" id="UP001634393">
    <property type="component" value="Unassembled WGS sequence"/>
</dbReference>
<comment type="caution">
    <text evidence="8">The sequence shown here is derived from an EMBL/GenBank/DDBJ whole genome shotgun (WGS) entry which is preliminary data.</text>
</comment>
<dbReference type="FunFam" id="3.40.50.300:FF:000326">
    <property type="entry name" value="P-loop containing nucleoside triphosphate hydrolase"/>
    <property type="match status" value="1"/>
</dbReference>
<keyword evidence="4" id="KW-0067">ATP-binding</keyword>
<accession>A0ABD3TNV8</accession>
<dbReference type="InterPro" id="IPR041677">
    <property type="entry name" value="DNA2/NAM7_AAA_11"/>
</dbReference>
<sequence length="1016" mass="116223">MLRTKEKQEEVAQGFIDLIFSWSISDIMNQDLYKNKVNRIPETFSSARQYFNSFMYPLIEETHADLRSNITTLFRAPSREIIGGQRIKGGNNPEKLTYRINLKPRWPISKPGSSFINFGDLIVLTEMKPKCIYDLNRSYIIAIVQGECPVIQSSKPIVIDKRKGKLFATYLTNLITNSRIWQALNPDIDGGNMKIINSVLTTKPSVEEHCRCCSSLNLSNSREGISSFGLDDSQMVAVLNFIAAAECRHKTNVKLIWGPPGTGKTKTISALVFSLLKIKCGTLICAPTNIAVVGVANRLLSLLGGTLIFAPTYGFGDVVLLGNKERMNIDEHDDVYDIFLDNRVLVLARCFESQTGWRGSFLSMIGLLEDPEDQYLRYLSREKEENSKKSDNDDDDDTYDEVEERNLNESRKGKFEMKSWKDLISRELKDAKKRNMKCAREESQSKSTFRRYVERIAGCITDLYTHMPTSYLRLEGVYKMNSFLESLQRLQSLVSNVCRGSFREALKGNEEIERTKLECVKEYESSRGSFSIPDLSQYHEIKKFCQEKACLIFCTASSSVKLQTEEIYTSIQMVIIDEAAQLKECESSIPLQLSGVRNVVLVGDEKQLRAMVQSQICEKVDFGRSLFERLAMLGHSKHLLNVQYRMHPSISLFPNREFYGNQIKNGQNVMERAHERQFLKRKYIWVVFFHKLLDYRKIVIESAHSKQKVRVGCISPYKAQVHAIQERLGKRYSMDLKDKFSVNVRSVDGFQGGEEDIIIISTVRCNVNGSVGFLSNCQRTNVALTRARHCLWILGNGTTLLSSGCVWEKLVRDAQSLGCFYNASDDKSLALAISNDKMISLFNMDSILFKTSKWKVCFSDEFHDSIIRLQPSGGIHDDIVSVLVKLSNGWRQMYKDESLGHTKGRSSQLLEIYDVKEQLKLIWSIDILRKKLQDIQVIKIWDILPRIEIIPKLAKKLDDLFDDYTDHYMSRCICKRIEGILTLPMKWPVDSNERTDYSSNDPSHELSTKLTAFSLN</sequence>
<evidence type="ECO:0000313" key="9">
    <source>
        <dbReference type="Proteomes" id="UP001634393"/>
    </source>
</evidence>
<dbReference type="AlphaFoldDB" id="A0ABD3TNV8"/>
<feature type="domain" description="DNA2/NAM7 helicase-like C-terminal" evidence="7">
    <location>
        <begin position="623"/>
        <end position="689"/>
    </location>
</feature>
<dbReference type="GO" id="GO:0005694">
    <property type="term" value="C:chromosome"/>
    <property type="evidence" value="ECO:0007669"/>
    <property type="project" value="UniProtKB-ARBA"/>
</dbReference>
<evidence type="ECO:0000256" key="4">
    <source>
        <dbReference type="ARBA" id="ARBA00022840"/>
    </source>
</evidence>
<feature type="region of interest" description="Disordered" evidence="5">
    <location>
        <begin position="381"/>
        <end position="405"/>
    </location>
</feature>
<feature type="domain" description="DNA2/NAM7 helicase-like C-terminal" evidence="7">
    <location>
        <begin position="706"/>
        <end position="796"/>
    </location>
</feature>
<dbReference type="EMBL" id="JBJXBP010000003">
    <property type="protein sequence ID" value="KAL3838764.1"/>
    <property type="molecule type" value="Genomic_DNA"/>
</dbReference>
<dbReference type="InterPro" id="IPR045055">
    <property type="entry name" value="DNA2/NAM7-like"/>
</dbReference>
<evidence type="ECO:0000256" key="1">
    <source>
        <dbReference type="ARBA" id="ARBA00022741"/>
    </source>
</evidence>
<dbReference type="Pfam" id="PF13086">
    <property type="entry name" value="AAA_11"/>
    <property type="match status" value="1"/>
</dbReference>
<evidence type="ECO:0000259" key="7">
    <source>
        <dbReference type="Pfam" id="PF13087"/>
    </source>
</evidence>
<name>A0ABD3TNV8_9LAMI</name>
<reference evidence="8 9" key="1">
    <citation type="submission" date="2024-12" db="EMBL/GenBank/DDBJ databases">
        <title>The unique morphological basis and parallel evolutionary history of personate flowers in Penstemon.</title>
        <authorList>
            <person name="Depatie T.H."/>
            <person name="Wessinger C.A."/>
        </authorList>
    </citation>
    <scope>NUCLEOTIDE SEQUENCE [LARGE SCALE GENOMIC DNA]</scope>
    <source>
        <strain evidence="8">WTNN_2</strain>
        <tissue evidence="8">Leaf</tissue>
    </source>
</reference>
<protein>
    <submittedName>
        <fullName evidence="8">Uncharacterized protein</fullName>
    </submittedName>
</protein>
<evidence type="ECO:0000313" key="8">
    <source>
        <dbReference type="EMBL" id="KAL3838764.1"/>
    </source>
</evidence>
<keyword evidence="3" id="KW-0347">Helicase</keyword>
<keyword evidence="1" id="KW-0547">Nucleotide-binding</keyword>
<evidence type="ECO:0000256" key="2">
    <source>
        <dbReference type="ARBA" id="ARBA00022801"/>
    </source>
</evidence>
<dbReference type="GO" id="GO:0016787">
    <property type="term" value="F:hydrolase activity"/>
    <property type="evidence" value="ECO:0007669"/>
    <property type="project" value="UniProtKB-KW"/>
</dbReference>
<feature type="domain" description="DNA2/NAM7 helicase helicase" evidence="6">
    <location>
        <begin position="230"/>
        <end position="615"/>
    </location>
</feature>
<dbReference type="Pfam" id="PF13087">
    <property type="entry name" value="AAA_12"/>
    <property type="match status" value="2"/>
</dbReference>
<dbReference type="GO" id="GO:0004386">
    <property type="term" value="F:helicase activity"/>
    <property type="evidence" value="ECO:0007669"/>
    <property type="project" value="UniProtKB-KW"/>
</dbReference>
<keyword evidence="9" id="KW-1185">Reference proteome</keyword>
<evidence type="ECO:0000256" key="3">
    <source>
        <dbReference type="ARBA" id="ARBA00022806"/>
    </source>
</evidence>
<proteinExistence type="predicted"/>
<dbReference type="Gene3D" id="3.40.50.300">
    <property type="entry name" value="P-loop containing nucleotide triphosphate hydrolases"/>
    <property type="match status" value="2"/>
</dbReference>
<feature type="compositionally biased region" description="Acidic residues" evidence="5">
    <location>
        <begin position="392"/>
        <end position="403"/>
    </location>
</feature>
<dbReference type="CDD" id="cd18808">
    <property type="entry name" value="SF1_C_Upf1"/>
    <property type="match status" value="1"/>
</dbReference>
<dbReference type="InterPro" id="IPR041679">
    <property type="entry name" value="DNA2/NAM7-like_C"/>
</dbReference>
<keyword evidence="2" id="KW-0378">Hydrolase</keyword>
<feature type="compositionally biased region" description="Basic and acidic residues" evidence="5">
    <location>
        <begin position="381"/>
        <end position="391"/>
    </location>
</feature>
<gene>
    <name evidence="8" type="ORF">ACJIZ3_023355</name>
</gene>
<dbReference type="PANTHER" id="PTHR10887:SF522">
    <property type="entry name" value="P-LOOP CONTAINING NUCLEOSIDE TRIPHOSPHATE HYDROLASES SUPERFAMILY PROTEIN"/>
    <property type="match status" value="1"/>
</dbReference>
<dbReference type="InterPro" id="IPR027417">
    <property type="entry name" value="P-loop_NTPase"/>
</dbReference>
<dbReference type="PANTHER" id="PTHR10887">
    <property type="entry name" value="DNA2/NAM7 HELICASE FAMILY"/>
    <property type="match status" value="1"/>
</dbReference>